<reference evidence="1" key="1">
    <citation type="submission" date="2016-12" db="EMBL/GenBank/DDBJ databases">
        <authorList>
            <person name="Moulin L."/>
        </authorList>
    </citation>
    <scope>NUCLEOTIDE SEQUENCE [LARGE SCALE GENOMIC DNA]</scope>
    <source>
        <strain evidence="1">STM 7183</strain>
    </source>
</reference>
<gene>
    <name evidence="1" type="ORF">BN2476_890006</name>
</gene>
<proteinExistence type="predicted"/>
<accession>A0A1N7ST67</accession>
<evidence type="ECO:0000313" key="2">
    <source>
        <dbReference type="Proteomes" id="UP000195569"/>
    </source>
</evidence>
<organism evidence="1 2">
    <name type="scientific">Paraburkholderia piptadeniae</name>
    <dbReference type="NCBI Taxonomy" id="1701573"/>
    <lineage>
        <taxon>Bacteria</taxon>
        <taxon>Pseudomonadati</taxon>
        <taxon>Pseudomonadota</taxon>
        <taxon>Betaproteobacteria</taxon>
        <taxon>Burkholderiales</taxon>
        <taxon>Burkholderiaceae</taxon>
        <taxon>Paraburkholderia</taxon>
    </lineage>
</organism>
<dbReference type="AlphaFoldDB" id="A0A1N7ST67"/>
<sequence length="61" mass="6793">MPRIIPEIDSAARFSWILPGRELRSRAEPLMVYAAVLAHGTSVSAPIFRAWRANCLRVQSG</sequence>
<keyword evidence="2" id="KW-1185">Reference proteome</keyword>
<dbReference type="EMBL" id="CYGY02000089">
    <property type="protein sequence ID" value="SIT50662.1"/>
    <property type="molecule type" value="Genomic_DNA"/>
</dbReference>
<dbReference type="Proteomes" id="UP000195569">
    <property type="component" value="Unassembled WGS sequence"/>
</dbReference>
<evidence type="ECO:0000313" key="1">
    <source>
        <dbReference type="EMBL" id="SIT50662.1"/>
    </source>
</evidence>
<protein>
    <submittedName>
        <fullName evidence="1">Uncharacterized protein</fullName>
    </submittedName>
</protein>
<comment type="caution">
    <text evidence="1">The sequence shown here is derived from an EMBL/GenBank/DDBJ whole genome shotgun (WGS) entry which is preliminary data.</text>
</comment>
<name>A0A1N7ST67_9BURK</name>